<sequence>MNTPPNKSAPASQLAHPGPWRARWHLTRLALALRCDGWRTRLRIDKTHPRLHVFSRSAPIMGESISIAWGVDAWWYRSSTGEWLTRCTRVNVAVDKVNILLTPLAAAASNPYKDEQARYE</sequence>
<dbReference type="EMBL" id="CP059572">
    <property type="protein sequence ID" value="QXJ20620.1"/>
    <property type="molecule type" value="Genomic_DNA"/>
</dbReference>
<organism evidence="1 2">
    <name type="scientific">Actinomadura graeca</name>
    <dbReference type="NCBI Taxonomy" id="2750812"/>
    <lineage>
        <taxon>Bacteria</taxon>
        <taxon>Bacillati</taxon>
        <taxon>Actinomycetota</taxon>
        <taxon>Actinomycetes</taxon>
        <taxon>Streptosporangiales</taxon>
        <taxon>Thermomonosporaceae</taxon>
        <taxon>Actinomadura</taxon>
    </lineage>
</organism>
<dbReference type="RefSeq" id="WP_231333706.1">
    <property type="nucleotide sequence ID" value="NZ_CP059572.1"/>
</dbReference>
<name>A0ABX8QP96_9ACTN</name>
<protein>
    <submittedName>
        <fullName evidence="1">Uncharacterized protein</fullName>
    </submittedName>
</protein>
<evidence type="ECO:0000313" key="1">
    <source>
        <dbReference type="EMBL" id="QXJ20620.1"/>
    </source>
</evidence>
<proteinExistence type="predicted"/>
<accession>A0ABX8QP96</accession>
<dbReference type="Proteomes" id="UP001049518">
    <property type="component" value="Chromosome"/>
</dbReference>
<reference evidence="1" key="1">
    <citation type="submission" date="2020-07" db="EMBL/GenBank/DDBJ databases">
        <authorList>
            <person name="Tarantini F.S."/>
            <person name="Hong K.W."/>
            <person name="Chan K.G."/>
        </authorList>
    </citation>
    <scope>NUCLEOTIDE SEQUENCE</scope>
    <source>
        <strain evidence="1">32-07</strain>
    </source>
</reference>
<evidence type="ECO:0000313" key="2">
    <source>
        <dbReference type="Proteomes" id="UP001049518"/>
    </source>
</evidence>
<keyword evidence="2" id="KW-1185">Reference proteome</keyword>
<gene>
    <name evidence="1" type="ORF">AGRA3207_001368</name>
</gene>